<feature type="compositionally biased region" description="Polar residues" evidence="1">
    <location>
        <begin position="402"/>
        <end position="414"/>
    </location>
</feature>
<feature type="region of interest" description="Disordered" evidence="1">
    <location>
        <begin position="392"/>
        <end position="498"/>
    </location>
</feature>
<organism evidence="2 3">
    <name type="scientific">Helianthus annuus</name>
    <name type="common">Common sunflower</name>
    <dbReference type="NCBI Taxonomy" id="4232"/>
    <lineage>
        <taxon>Eukaryota</taxon>
        <taxon>Viridiplantae</taxon>
        <taxon>Streptophyta</taxon>
        <taxon>Embryophyta</taxon>
        <taxon>Tracheophyta</taxon>
        <taxon>Spermatophyta</taxon>
        <taxon>Magnoliopsida</taxon>
        <taxon>eudicotyledons</taxon>
        <taxon>Gunneridae</taxon>
        <taxon>Pentapetalae</taxon>
        <taxon>asterids</taxon>
        <taxon>campanulids</taxon>
        <taxon>Asterales</taxon>
        <taxon>Asteraceae</taxon>
        <taxon>Asteroideae</taxon>
        <taxon>Heliantheae alliance</taxon>
        <taxon>Heliantheae</taxon>
        <taxon>Helianthus</taxon>
    </lineage>
</organism>
<reference evidence="2" key="2">
    <citation type="submission" date="2020-06" db="EMBL/GenBank/DDBJ databases">
        <title>Helianthus annuus Genome sequencing and assembly Release 2.</title>
        <authorList>
            <person name="Gouzy J."/>
            <person name="Langlade N."/>
            <person name="Munos S."/>
        </authorList>
    </citation>
    <scope>NUCLEOTIDE SEQUENCE</scope>
    <source>
        <tissue evidence="2">Leaves</tissue>
    </source>
</reference>
<comment type="caution">
    <text evidence="2">The sequence shown here is derived from an EMBL/GenBank/DDBJ whole genome shotgun (WGS) entry which is preliminary data.</text>
</comment>
<name>A0A9K3HMG2_HELAN</name>
<accession>A0A9K3HMG2</accession>
<dbReference type="EMBL" id="MNCJ02000326">
    <property type="protein sequence ID" value="KAF5780910.1"/>
    <property type="molecule type" value="Genomic_DNA"/>
</dbReference>
<evidence type="ECO:0000256" key="1">
    <source>
        <dbReference type="SAM" id="MobiDB-lite"/>
    </source>
</evidence>
<dbReference type="Proteomes" id="UP000215914">
    <property type="component" value="Unassembled WGS sequence"/>
</dbReference>
<sequence length="698" mass="78462">MAGAMLEEKNQRQLEVNEFHNQAGFLSNSPADQTELFGSLIRGLNNCPLTHALRTNPVICSKCINAFWNTAKVNRQGAGSIEATIQKRKIIVSEAVIREVLRFGDQPHHPTVYDHDRVQAALRRMSYEGGYPTVLKKLFPPYWRLLIHFFLQCVAENKGGWDQLNKTQTSAVVALVNEWDYNFSAFIFDNMKKMLEDPKKKTFMLYRRFLQMIFDERYPELVKGPNYINLKPMGPGYFENACRNKRAKNHNFEGRYALEKHGRFVDNVQGAPVAPAPPVIPVAPVPPQINAQIAEEHDVQFMQQAQQAGDDEEVVLMVDDESDTDSSEEADSESEIEIVTSDKEEDAIRVPVPITAENLAALIQSLQGGDGDPPSIPITDIQQTADVIEETAPKKQKIDNAPDNTLSGPSTISEPTPTIDPQPDPQSADASKKTDLEDTDLYDFNFDFETTPSRPGSSSGGIQFEAGSSSGAHMTEHDEAGSRYASDKRQVYESDSDEEEYVKRLKRRVVILEQDGELKNAQIISLQQDAALKEAQISSLQSQLTNRDSTIDQLQGDVGMLMSTVYDLKAKLEKKFGNEFVDKEDEQFHVGRLQQTQEQRAAAHAATEAEREAALEAYLAAKPKKLTSKSKKRREQKAIEKEQEKQRKKQLLVMKNQDMNPLDENFQLKDPTKIPDRLVMELGSTYYDEVGNKSDVAC</sequence>
<gene>
    <name evidence="2" type="ORF">HanXRQr2_Chr11g0477371</name>
</gene>
<dbReference type="Gramene" id="mRNA:HanXRQr2_Chr11g0477371">
    <property type="protein sequence ID" value="CDS:HanXRQr2_Chr11g0477371.1"/>
    <property type="gene ID" value="HanXRQr2_Chr11g0477371"/>
</dbReference>
<feature type="compositionally biased region" description="Basic residues" evidence="1">
    <location>
        <begin position="625"/>
        <end position="635"/>
    </location>
</feature>
<protein>
    <submittedName>
        <fullName evidence="2">Uncharacterized protein</fullName>
    </submittedName>
</protein>
<feature type="region of interest" description="Disordered" evidence="1">
    <location>
        <begin position="625"/>
        <end position="647"/>
    </location>
</feature>
<reference evidence="2" key="1">
    <citation type="journal article" date="2017" name="Nature">
        <title>The sunflower genome provides insights into oil metabolism, flowering and Asterid evolution.</title>
        <authorList>
            <person name="Badouin H."/>
            <person name="Gouzy J."/>
            <person name="Grassa C.J."/>
            <person name="Murat F."/>
            <person name="Staton S.E."/>
            <person name="Cottret L."/>
            <person name="Lelandais-Briere C."/>
            <person name="Owens G.L."/>
            <person name="Carrere S."/>
            <person name="Mayjonade B."/>
            <person name="Legrand L."/>
            <person name="Gill N."/>
            <person name="Kane N.C."/>
            <person name="Bowers J.E."/>
            <person name="Hubner S."/>
            <person name="Bellec A."/>
            <person name="Berard A."/>
            <person name="Berges H."/>
            <person name="Blanchet N."/>
            <person name="Boniface M.C."/>
            <person name="Brunel D."/>
            <person name="Catrice O."/>
            <person name="Chaidir N."/>
            <person name="Claudel C."/>
            <person name="Donnadieu C."/>
            <person name="Faraut T."/>
            <person name="Fievet G."/>
            <person name="Helmstetter N."/>
            <person name="King M."/>
            <person name="Knapp S.J."/>
            <person name="Lai Z."/>
            <person name="Le Paslier M.C."/>
            <person name="Lippi Y."/>
            <person name="Lorenzon L."/>
            <person name="Mandel J.R."/>
            <person name="Marage G."/>
            <person name="Marchand G."/>
            <person name="Marquand E."/>
            <person name="Bret-Mestries E."/>
            <person name="Morien E."/>
            <person name="Nambeesan S."/>
            <person name="Nguyen T."/>
            <person name="Pegot-Espagnet P."/>
            <person name="Pouilly N."/>
            <person name="Raftis F."/>
            <person name="Sallet E."/>
            <person name="Schiex T."/>
            <person name="Thomas J."/>
            <person name="Vandecasteele C."/>
            <person name="Vares D."/>
            <person name="Vear F."/>
            <person name="Vautrin S."/>
            <person name="Crespi M."/>
            <person name="Mangin B."/>
            <person name="Burke J.M."/>
            <person name="Salse J."/>
            <person name="Munos S."/>
            <person name="Vincourt P."/>
            <person name="Rieseberg L.H."/>
            <person name="Langlade N.B."/>
        </authorList>
    </citation>
    <scope>NUCLEOTIDE SEQUENCE</scope>
    <source>
        <tissue evidence="2">Leaves</tissue>
    </source>
</reference>
<feature type="compositionally biased region" description="Basic and acidic residues" evidence="1">
    <location>
        <begin position="474"/>
        <end position="492"/>
    </location>
</feature>
<proteinExistence type="predicted"/>
<feature type="compositionally biased region" description="Basic and acidic residues" evidence="1">
    <location>
        <begin position="636"/>
        <end position="645"/>
    </location>
</feature>
<evidence type="ECO:0000313" key="3">
    <source>
        <dbReference type="Proteomes" id="UP000215914"/>
    </source>
</evidence>
<evidence type="ECO:0000313" key="2">
    <source>
        <dbReference type="EMBL" id="KAF5780910.1"/>
    </source>
</evidence>
<keyword evidence="3" id="KW-1185">Reference proteome</keyword>
<dbReference type="AlphaFoldDB" id="A0A9K3HMG2"/>